<protein>
    <submittedName>
        <fullName evidence="1">Uncharacterized protein</fullName>
    </submittedName>
</protein>
<gene>
    <name evidence="1" type="ORF">C7476_109101</name>
</gene>
<proteinExistence type="predicted"/>
<accession>A0A368YQN3</accession>
<name>A0A368YQN3_9HYPH</name>
<reference evidence="1 2" key="1">
    <citation type="submission" date="2018-07" db="EMBL/GenBank/DDBJ databases">
        <title>Genomic Encyclopedia of Type Strains, Phase III (KMG-III): the genomes of soil and plant-associated and newly described type strains.</title>
        <authorList>
            <person name="Whitman W."/>
        </authorList>
    </citation>
    <scope>NUCLEOTIDE SEQUENCE [LARGE SCALE GENOMIC DNA]</scope>
    <source>
        <strain evidence="1 2">31-25a</strain>
    </source>
</reference>
<comment type="caution">
    <text evidence="1">The sequence shown here is derived from an EMBL/GenBank/DDBJ whole genome shotgun (WGS) entry which is preliminary data.</text>
</comment>
<evidence type="ECO:0000313" key="2">
    <source>
        <dbReference type="Proteomes" id="UP000253324"/>
    </source>
</evidence>
<organism evidence="1 2">
    <name type="scientific">Phyllobacterium bourgognense</name>
    <dbReference type="NCBI Taxonomy" id="314236"/>
    <lineage>
        <taxon>Bacteria</taxon>
        <taxon>Pseudomonadati</taxon>
        <taxon>Pseudomonadota</taxon>
        <taxon>Alphaproteobacteria</taxon>
        <taxon>Hyphomicrobiales</taxon>
        <taxon>Phyllobacteriaceae</taxon>
        <taxon>Phyllobacterium</taxon>
    </lineage>
</organism>
<keyword evidence="2" id="KW-1185">Reference proteome</keyword>
<sequence>MSRTAFNVSTDSAFRENGRVVIQPPALIGTGFVQLSLGQPFKVTILPFDPSYTGERKMGGKDKLTALRKFIQHSTAARLPAFCIIVITHGPFRLHERDYRAVGCVANIQEALTFGADHIPHMARGVPSDWHRSNPGSDVLTRIKNLDLMTDRRGELLHLGLLLKPNPIRIGDFDFCIAEHAIPIGRYQPTNVVTMNMGNQDCGNIFRLHACFRKAST</sequence>
<evidence type="ECO:0000313" key="1">
    <source>
        <dbReference type="EMBL" id="RCW81919.1"/>
    </source>
</evidence>
<dbReference type="AlphaFoldDB" id="A0A368YQN3"/>
<dbReference type="EMBL" id="QPJM01000009">
    <property type="protein sequence ID" value="RCW81919.1"/>
    <property type="molecule type" value="Genomic_DNA"/>
</dbReference>
<dbReference type="Proteomes" id="UP000253324">
    <property type="component" value="Unassembled WGS sequence"/>
</dbReference>